<dbReference type="InterPro" id="IPR005119">
    <property type="entry name" value="LysR_subst-bd"/>
</dbReference>
<keyword evidence="2" id="KW-0805">Transcription regulation</keyword>
<name>A0A2V4UKI1_9BURK</name>
<reference evidence="6 7" key="1">
    <citation type="submission" date="2018-06" db="EMBL/GenBank/DDBJ databases">
        <title>Genomic Encyclopedia of Type Strains, Phase IV (KMG-V): Genome sequencing to study the core and pangenomes of soil and plant-associated prokaryotes.</title>
        <authorList>
            <person name="Whitman W."/>
        </authorList>
    </citation>
    <scope>NUCLEOTIDE SEQUENCE [LARGE SCALE GENOMIC DNA]</scope>
    <source>
        <strain evidence="6 7">SRCL-318</strain>
    </source>
</reference>
<proteinExistence type="inferred from homology"/>
<protein>
    <submittedName>
        <fullName evidence="6">LysR family transcriptional regulator</fullName>
    </submittedName>
</protein>
<evidence type="ECO:0000256" key="1">
    <source>
        <dbReference type="ARBA" id="ARBA00009437"/>
    </source>
</evidence>
<dbReference type="EMBL" id="QJSQ01000015">
    <property type="protein sequence ID" value="PYE21276.1"/>
    <property type="molecule type" value="Genomic_DNA"/>
</dbReference>
<feature type="domain" description="HTH lysR-type" evidence="5">
    <location>
        <begin position="2"/>
        <end position="59"/>
    </location>
</feature>
<dbReference type="InterPro" id="IPR036388">
    <property type="entry name" value="WH-like_DNA-bd_sf"/>
</dbReference>
<dbReference type="PROSITE" id="PS50931">
    <property type="entry name" value="HTH_LYSR"/>
    <property type="match status" value="1"/>
</dbReference>
<keyword evidence="3" id="KW-0238">DNA-binding</keyword>
<evidence type="ECO:0000313" key="7">
    <source>
        <dbReference type="Proteomes" id="UP000247772"/>
    </source>
</evidence>
<organism evidence="6 7">
    <name type="scientific">Paraburkholderia silvatlantica</name>
    <dbReference type="NCBI Taxonomy" id="321895"/>
    <lineage>
        <taxon>Bacteria</taxon>
        <taxon>Pseudomonadati</taxon>
        <taxon>Pseudomonadota</taxon>
        <taxon>Betaproteobacteria</taxon>
        <taxon>Burkholderiales</taxon>
        <taxon>Burkholderiaceae</taxon>
        <taxon>Paraburkholderia</taxon>
    </lineage>
</organism>
<dbReference type="RefSeq" id="WP_110855931.1">
    <property type="nucleotide sequence ID" value="NZ_QJSQ01000015.1"/>
</dbReference>
<dbReference type="SUPFAM" id="SSF46785">
    <property type="entry name" value="Winged helix' DNA-binding domain"/>
    <property type="match status" value="1"/>
</dbReference>
<dbReference type="InterPro" id="IPR036390">
    <property type="entry name" value="WH_DNA-bd_sf"/>
</dbReference>
<dbReference type="Pfam" id="PF03466">
    <property type="entry name" value="LysR_substrate"/>
    <property type="match status" value="1"/>
</dbReference>
<dbReference type="GO" id="GO:0003700">
    <property type="term" value="F:DNA-binding transcription factor activity"/>
    <property type="evidence" value="ECO:0007669"/>
    <property type="project" value="InterPro"/>
</dbReference>
<dbReference type="PANTHER" id="PTHR30537">
    <property type="entry name" value="HTH-TYPE TRANSCRIPTIONAL REGULATOR"/>
    <property type="match status" value="1"/>
</dbReference>
<dbReference type="OrthoDB" id="8579932at2"/>
<sequence>MFDWENLRCFIAVAQTGSLSAAARRLTVDHATVSRRISALEAELKLRVIDRLPRACRLTSAGRQILEFAEQMEEHAFAIERLALAEHMPMHGVVTLSVPPVLANNFFANHLHEFARLHPGIRLSMASQAQRVSLGRREADLAVRLIRPEEPQNVTRKLGEMTFGLYASHRYAHASTPADWAFIGYEAQFAEMPHQKWLQSIAQGRPIVCEVSDITTQQVAARTGVGVAGLPVFIGDSDPDLQRLPFDGESFSREIWLVVHADLKHSPPIRAVIDFVSIVTSRVFLQQ</sequence>
<dbReference type="SUPFAM" id="SSF53850">
    <property type="entry name" value="Periplasmic binding protein-like II"/>
    <property type="match status" value="1"/>
</dbReference>
<keyword evidence="4" id="KW-0804">Transcription</keyword>
<evidence type="ECO:0000256" key="4">
    <source>
        <dbReference type="ARBA" id="ARBA00023163"/>
    </source>
</evidence>
<dbReference type="Gene3D" id="1.10.10.10">
    <property type="entry name" value="Winged helix-like DNA-binding domain superfamily/Winged helix DNA-binding domain"/>
    <property type="match status" value="1"/>
</dbReference>
<dbReference type="Gene3D" id="3.40.190.290">
    <property type="match status" value="1"/>
</dbReference>
<accession>A0A2V4UKI1</accession>
<evidence type="ECO:0000259" key="5">
    <source>
        <dbReference type="PROSITE" id="PS50931"/>
    </source>
</evidence>
<evidence type="ECO:0000256" key="2">
    <source>
        <dbReference type="ARBA" id="ARBA00023015"/>
    </source>
</evidence>
<dbReference type="AlphaFoldDB" id="A0A2V4UKI1"/>
<evidence type="ECO:0000313" key="6">
    <source>
        <dbReference type="EMBL" id="PYE21276.1"/>
    </source>
</evidence>
<dbReference type="InterPro" id="IPR058163">
    <property type="entry name" value="LysR-type_TF_proteobact-type"/>
</dbReference>
<comment type="caution">
    <text evidence="6">The sequence shown here is derived from an EMBL/GenBank/DDBJ whole genome shotgun (WGS) entry which is preliminary data.</text>
</comment>
<dbReference type="Proteomes" id="UP000247772">
    <property type="component" value="Unassembled WGS sequence"/>
</dbReference>
<dbReference type="PANTHER" id="PTHR30537:SF3">
    <property type="entry name" value="TRANSCRIPTIONAL REGULATORY PROTEIN"/>
    <property type="match status" value="1"/>
</dbReference>
<comment type="similarity">
    <text evidence="1">Belongs to the LysR transcriptional regulatory family.</text>
</comment>
<dbReference type="GO" id="GO:0043565">
    <property type="term" value="F:sequence-specific DNA binding"/>
    <property type="evidence" value="ECO:0007669"/>
    <property type="project" value="TreeGrafter"/>
</dbReference>
<dbReference type="InterPro" id="IPR000847">
    <property type="entry name" value="LysR_HTH_N"/>
</dbReference>
<dbReference type="Pfam" id="PF00126">
    <property type="entry name" value="HTH_1"/>
    <property type="match status" value="1"/>
</dbReference>
<evidence type="ECO:0000256" key="3">
    <source>
        <dbReference type="ARBA" id="ARBA00023125"/>
    </source>
</evidence>
<dbReference type="GO" id="GO:0006351">
    <property type="term" value="P:DNA-templated transcription"/>
    <property type="evidence" value="ECO:0007669"/>
    <property type="project" value="TreeGrafter"/>
</dbReference>
<dbReference type="CDD" id="cd05466">
    <property type="entry name" value="PBP2_LTTR_substrate"/>
    <property type="match status" value="1"/>
</dbReference>
<gene>
    <name evidence="6" type="ORF">C7410_115119</name>
</gene>